<evidence type="ECO:0000313" key="2">
    <source>
        <dbReference type="EMBL" id="KAF5314424.1"/>
    </source>
</evidence>
<protein>
    <submittedName>
        <fullName evidence="2">Uncharacterized protein</fullName>
    </submittedName>
</protein>
<sequence>MHGRRLSRRWLRHDNPQENLDGKINTSCKMDETVESDGPATRRTAQREPKLPES</sequence>
<name>A0A8H5B0Q1_9AGAR</name>
<feature type="compositionally biased region" description="Basic residues" evidence="1">
    <location>
        <begin position="1"/>
        <end position="11"/>
    </location>
</feature>
<feature type="region of interest" description="Disordered" evidence="1">
    <location>
        <begin position="1"/>
        <end position="54"/>
    </location>
</feature>
<accession>A0A8H5B0Q1</accession>
<feature type="compositionally biased region" description="Basic and acidic residues" evidence="1">
    <location>
        <begin position="45"/>
        <end position="54"/>
    </location>
</feature>
<evidence type="ECO:0000256" key="1">
    <source>
        <dbReference type="SAM" id="MobiDB-lite"/>
    </source>
</evidence>
<organism evidence="2 3">
    <name type="scientific">Psilocybe cf. subviscida</name>
    <dbReference type="NCBI Taxonomy" id="2480587"/>
    <lineage>
        <taxon>Eukaryota</taxon>
        <taxon>Fungi</taxon>
        <taxon>Dikarya</taxon>
        <taxon>Basidiomycota</taxon>
        <taxon>Agaricomycotina</taxon>
        <taxon>Agaricomycetes</taxon>
        <taxon>Agaricomycetidae</taxon>
        <taxon>Agaricales</taxon>
        <taxon>Agaricineae</taxon>
        <taxon>Strophariaceae</taxon>
        <taxon>Psilocybe</taxon>
    </lineage>
</organism>
<evidence type="ECO:0000313" key="3">
    <source>
        <dbReference type="Proteomes" id="UP000567179"/>
    </source>
</evidence>
<dbReference type="AlphaFoldDB" id="A0A8H5B0Q1"/>
<dbReference type="Proteomes" id="UP000567179">
    <property type="component" value="Unassembled WGS sequence"/>
</dbReference>
<reference evidence="2 3" key="1">
    <citation type="journal article" date="2020" name="ISME J.">
        <title>Uncovering the hidden diversity of litter-decomposition mechanisms in mushroom-forming fungi.</title>
        <authorList>
            <person name="Floudas D."/>
            <person name="Bentzer J."/>
            <person name="Ahren D."/>
            <person name="Johansson T."/>
            <person name="Persson P."/>
            <person name="Tunlid A."/>
        </authorList>
    </citation>
    <scope>NUCLEOTIDE SEQUENCE [LARGE SCALE GENOMIC DNA]</scope>
    <source>
        <strain evidence="2 3">CBS 101986</strain>
    </source>
</reference>
<keyword evidence="3" id="KW-1185">Reference proteome</keyword>
<dbReference type="EMBL" id="JAACJJ010000044">
    <property type="protein sequence ID" value="KAF5314424.1"/>
    <property type="molecule type" value="Genomic_DNA"/>
</dbReference>
<gene>
    <name evidence="2" type="ORF">D9619_011996</name>
</gene>
<comment type="caution">
    <text evidence="2">The sequence shown here is derived from an EMBL/GenBank/DDBJ whole genome shotgun (WGS) entry which is preliminary data.</text>
</comment>
<proteinExistence type="predicted"/>